<dbReference type="Proteomes" id="UP000283530">
    <property type="component" value="Unassembled WGS sequence"/>
</dbReference>
<keyword evidence="3" id="KW-1185">Reference proteome</keyword>
<protein>
    <submittedName>
        <fullName evidence="2">Uncharacterized protein</fullName>
    </submittedName>
</protein>
<evidence type="ECO:0000313" key="3">
    <source>
        <dbReference type="Proteomes" id="UP000283530"/>
    </source>
</evidence>
<sequence length="81" mass="9026">MVHVVLVAVKDAIQVSVRIGALTRLFISLVAAYCFLHGIGKNNDDNNDNDDDDDDSADRMTISESLSEYNALTTQYKYMKP</sequence>
<evidence type="ECO:0000313" key="2">
    <source>
        <dbReference type="EMBL" id="RWR75649.1"/>
    </source>
</evidence>
<gene>
    <name evidence="2" type="ORF">CKAN_00404400</name>
</gene>
<evidence type="ECO:0000256" key="1">
    <source>
        <dbReference type="SAM" id="MobiDB-lite"/>
    </source>
</evidence>
<feature type="compositionally biased region" description="Acidic residues" evidence="1">
    <location>
        <begin position="45"/>
        <end position="56"/>
    </location>
</feature>
<dbReference type="EMBL" id="QPKB01000002">
    <property type="protein sequence ID" value="RWR75649.1"/>
    <property type="molecule type" value="Genomic_DNA"/>
</dbReference>
<feature type="region of interest" description="Disordered" evidence="1">
    <location>
        <begin position="38"/>
        <end position="58"/>
    </location>
</feature>
<name>A0A443NAV6_9MAGN</name>
<accession>A0A443NAV6</accession>
<comment type="caution">
    <text evidence="2">The sequence shown here is derived from an EMBL/GenBank/DDBJ whole genome shotgun (WGS) entry which is preliminary data.</text>
</comment>
<proteinExistence type="predicted"/>
<dbReference type="AlphaFoldDB" id="A0A443NAV6"/>
<organism evidence="2 3">
    <name type="scientific">Cinnamomum micranthum f. kanehirae</name>
    <dbReference type="NCBI Taxonomy" id="337451"/>
    <lineage>
        <taxon>Eukaryota</taxon>
        <taxon>Viridiplantae</taxon>
        <taxon>Streptophyta</taxon>
        <taxon>Embryophyta</taxon>
        <taxon>Tracheophyta</taxon>
        <taxon>Spermatophyta</taxon>
        <taxon>Magnoliopsida</taxon>
        <taxon>Magnoliidae</taxon>
        <taxon>Laurales</taxon>
        <taxon>Lauraceae</taxon>
        <taxon>Cinnamomum</taxon>
    </lineage>
</organism>
<reference evidence="2 3" key="1">
    <citation type="journal article" date="2019" name="Nat. Plants">
        <title>Stout camphor tree genome fills gaps in understanding of flowering plant genome evolution.</title>
        <authorList>
            <person name="Chaw S.M."/>
            <person name="Liu Y.C."/>
            <person name="Wu Y.W."/>
            <person name="Wang H.Y."/>
            <person name="Lin C.I."/>
            <person name="Wu C.S."/>
            <person name="Ke H.M."/>
            <person name="Chang L.Y."/>
            <person name="Hsu C.Y."/>
            <person name="Yang H.T."/>
            <person name="Sudianto E."/>
            <person name="Hsu M.H."/>
            <person name="Wu K.P."/>
            <person name="Wang L.N."/>
            <person name="Leebens-Mack J.H."/>
            <person name="Tsai I.J."/>
        </authorList>
    </citation>
    <scope>NUCLEOTIDE SEQUENCE [LARGE SCALE GENOMIC DNA]</scope>
    <source>
        <strain evidence="3">cv. Chaw 1501</strain>
        <tissue evidence="2">Young leaves</tissue>
    </source>
</reference>